<comment type="caution">
    <text evidence="1">The sequence shown here is derived from an EMBL/GenBank/DDBJ whole genome shotgun (WGS) entry which is preliminary data.</text>
</comment>
<proteinExistence type="predicted"/>
<sequence length="63" mass="7095">MDSEDFLQFNETSSETSISCLNDDIVTTHSIDNNQSKKEEVSEKEAGYGTISRTYLLNMDLKA</sequence>
<evidence type="ECO:0000313" key="1">
    <source>
        <dbReference type="EMBL" id="CAG8835517.1"/>
    </source>
</evidence>
<protein>
    <submittedName>
        <fullName evidence="1">20427_t:CDS:1</fullName>
    </submittedName>
</protein>
<dbReference type="EMBL" id="CAJVQC010112104">
    <property type="protein sequence ID" value="CAG8835517.1"/>
    <property type="molecule type" value="Genomic_DNA"/>
</dbReference>
<organism evidence="1 2">
    <name type="scientific">Racocetra persica</name>
    <dbReference type="NCBI Taxonomy" id="160502"/>
    <lineage>
        <taxon>Eukaryota</taxon>
        <taxon>Fungi</taxon>
        <taxon>Fungi incertae sedis</taxon>
        <taxon>Mucoromycota</taxon>
        <taxon>Glomeromycotina</taxon>
        <taxon>Glomeromycetes</taxon>
        <taxon>Diversisporales</taxon>
        <taxon>Gigasporaceae</taxon>
        <taxon>Racocetra</taxon>
    </lineage>
</organism>
<feature type="non-terminal residue" evidence="1">
    <location>
        <position position="63"/>
    </location>
</feature>
<keyword evidence="2" id="KW-1185">Reference proteome</keyword>
<evidence type="ECO:0000313" key="2">
    <source>
        <dbReference type="Proteomes" id="UP000789920"/>
    </source>
</evidence>
<gene>
    <name evidence="1" type="ORF">RPERSI_LOCUS29581</name>
</gene>
<dbReference type="Proteomes" id="UP000789920">
    <property type="component" value="Unassembled WGS sequence"/>
</dbReference>
<accession>A0ACA9SE95</accession>
<reference evidence="1" key="1">
    <citation type="submission" date="2021-06" db="EMBL/GenBank/DDBJ databases">
        <authorList>
            <person name="Kallberg Y."/>
            <person name="Tangrot J."/>
            <person name="Rosling A."/>
        </authorList>
    </citation>
    <scope>NUCLEOTIDE SEQUENCE</scope>
    <source>
        <strain evidence="1">MA461A</strain>
    </source>
</reference>
<name>A0ACA9SE95_9GLOM</name>